<evidence type="ECO:0000313" key="2">
    <source>
        <dbReference type="EMBL" id="GFU26542.1"/>
    </source>
</evidence>
<name>A0A8X6UJ90_NEPPI</name>
<reference evidence="2" key="1">
    <citation type="submission" date="2020-08" db="EMBL/GenBank/DDBJ databases">
        <title>Multicomponent nature underlies the extraordinary mechanical properties of spider dragline silk.</title>
        <authorList>
            <person name="Kono N."/>
            <person name="Nakamura H."/>
            <person name="Mori M."/>
            <person name="Yoshida Y."/>
            <person name="Ohtoshi R."/>
            <person name="Malay A.D."/>
            <person name="Moran D.A.P."/>
            <person name="Tomita M."/>
            <person name="Numata K."/>
            <person name="Arakawa K."/>
        </authorList>
    </citation>
    <scope>NUCLEOTIDE SEQUENCE</scope>
</reference>
<comment type="caution">
    <text evidence="2">The sequence shown here is derived from an EMBL/GenBank/DDBJ whole genome shotgun (WGS) entry which is preliminary data.</text>
</comment>
<feature type="region of interest" description="Disordered" evidence="1">
    <location>
        <begin position="30"/>
        <end position="56"/>
    </location>
</feature>
<dbReference type="AlphaFoldDB" id="A0A8X6UJ90"/>
<organism evidence="2 3">
    <name type="scientific">Nephila pilipes</name>
    <name type="common">Giant wood spider</name>
    <name type="synonym">Nephila maculata</name>
    <dbReference type="NCBI Taxonomy" id="299642"/>
    <lineage>
        <taxon>Eukaryota</taxon>
        <taxon>Metazoa</taxon>
        <taxon>Ecdysozoa</taxon>
        <taxon>Arthropoda</taxon>
        <taxon>Chelicerata</taxon>
        <taxon>Arachnida</taxon>
        <taxon>Araneae</taxon>
        <taxon>Araneomorphae</taxon>
        <taxon>Entelegynae</taxon>
        <taxon>Araneoidea</taxon>
        <taxon>Nephilidae</taxon>
        <taxon>Nephila</taxon>
    </lineage>
</organism>
<protein>
    <submittedName>
        <fullName evidence="2">Uncharacterized protein</fullName>
    </submittedName>
</protein>
<dbReference type="EMBL" id="BMAW01032648">
    <property type="protein sequence ID" value="GFU26542.1"/>
    <property type="molecule type" value="Genomic_DNA"/>
</dbReference>
<dbReference type="Proteomes" id="UP000887013">
    <property type="component" value="Unassembled WGS sequence"/>
</dbReference>
<accession>A0A8X6UJ90</accession>
<sequence length="170" mass="19356">MLPFAESPGSEPFIGKSVAYLEPCSTEPMEEAKYSKRYHPDDDKRSRRLAPRDPGHEIPGLMPKIPTYAIPEPEWHVLVYQLMVNFSFLRVGKDPVPKFFITTKGWLYFVAAMMGTHLPTVSCRMHQIIGVQRLSSNVFITTTLAWYVAPMADPRQNFGPIETPYQPSEP</sequence>
<keyword evidence="3" id="KW-1185">Reference proteome</keyword>
<evidence type="ECO:0000313" key="3">
    <source>
        <dbReference type="Proteomes" id="UP000887013"/>
    </source>
</evidence>
<gene>
    <name evidence="2" type="ORF">NPIL_346251</name>
</gene>
<evidence type="ECO:0000256" key="1">
    <source>
        <dbReference type="SAM" id="MobiDB-lite"/>
    </source>
</evidence>
<proteinExistence type="predicted"/>